<proteinExistence type="predicted"/>
<organism evidence="2 3">
    <name type="scientific">Marinobacter xestospongiae</name>
    <dbReference type="NCBI Taxonomy" id="994319"/>
    <lineage>
        <taxon>Bacteria</taxon>
        <taxon>Pseudomonadati</taxon>
        <taxon>Pseudomonadota</taxon>
        <taxon>Gammaproteobacteria</taxon>
        <taxon>Pseudomonadales</taxon>
        <taxon>Marinobacteraceae</taxon>
        <taxon>Marinobacter</taxon>
    </lineage>
</organism>
<dbReference type="Proteomes" id="UP001269819">
    <property type="component" value="Unassembled WGS sequence"/>
</dbReference>
<dbReference type="EMBL" id="JAWIIJ010000003">
    <property type="protein sequence ID" value="MDV2078318.1"/>
    <property type="molecule type" value="Genomic_DNA"/>
</dbReference>
<evidence type="ECO:0000259" key="1">
    <source>
        <dbReference type="Pfam" id="PF18754"/>
    </source>
</evidence>
<evidence type="ECO:0000313" key="2">
    <source>
        <dbReference type="EMBL" id="MDV2078318.1"/>
    </source>
</evidence>
<evidence type="ECO:0000313" key="3">
    <source>
        <dbReference type="Proteomes" id="UP001269819"/>
    </source>
</evidence>
<comment type="caution">
    <text evidence="2">The sequence shown here is derived from an EMBL/GenBank/DDBJ whole genome shotgun (WGS) entry which is preliminary data.</text>
</comment>
<keyword evidence="3" id="KW-1185">Reference proteome</keyword>
<protein>
    <recommendedName>
        <fullName evidence="1">Nucleotide modification associated domain-containing protein</fullName>
    </recommendedName>
</protein>
<feature type="domain" description="Nucleotide modification associated" evidence="1">
    <location>
        <begin position="2"/>
        <end position="265"/>
    </location>
</feature>
<accession>A0ABU3VVL5</accession>
<gene>
    <name evidence="2" type="ORF">RYS15_06460</name>
</gene>
<reference evidence="2 3" key="1">
    <citation type="submission" date="2023-10" db="EMBL/GenBank/DDBJ databases">
        <title>Characteristics and mechanism of a salt-tolerant marine origin heterotrophic nitrifying- aerobic denitrifying bacteria Marinobacter xestospongiae HN1.</title>
        <authorList>
            <person name="Qi R."/>
        </authorList>
    </citation>
    <scope>NUCLEOTIDE SEQUENCE [LARGE SCALE GENOMIC DNA]</scope>
    <source>
        <strain evidence="2 3">HN1</strain>
    </source>
</reference>
<sequence length="281" mass="31290">MRLILSRKGFDSSAGGCPSPWFADGRAYALPIPDARSRLRYRDIEHQGVNVGDLVAGLTGDPGRRDAGAHLDPDLIADDYPRQPDWRPLLGQTGTAQSHLRNQGVGEGDLFLFFGLFRAAARSVDGWRFVRGARPFHGLWGWLQIGAVVSVDELAPDALPWVRYHPHLQQGADRNNTLYLAAERLRLPGLDADIAGAGTFARLQPRHRLTAPQAPSPTHWRLPRAFFPGPEQTPLSYHYNRDRWHLADDHCELRCAARGQEFVLDTTAYPGVQAWLAELLA</sequence>
<dbReference type="InterPro" id="IPR041135">
    <property type="entry name" value="Nmad3"/>
</dbReference>
<name>A0ABU3VVL5_9GAMM</name>
<dbReference type="RefSeq" id="WP_316973108.1">
    <property type="nucleotide sequence ID" value="NZ_JAWIIJ010000003.1"/>
</dbReference>
<dbReference type="Pfam" id="PF18754">
    <property type="entry name" value="Nmad3"/>
    <property type="match status" value="1"/>
</dbReference>